<dbReference type="OrthoDB" id="2276068at2759"/>
<dbReference type="FunFam" id="3.40.50.2000:FF:000256">
    <property type="entry name" value="GDP-Man:Man(3)GlcNAc(2)-PP-Dol alpha-1,2-mannosyltransferase"/>
    <property type="match status" value="1"/>
</dbReference>
<evidence type="ECO:0000256" key="11">
    <source>
        <dbReference type="ARBA" id="ARBA00032060"/>
    </source>
</evidence>
<dbReference type="SUPFAM" id="SSF53756">
    <property type="entry name" value="UDP-Glycosyltransferase/glycogen phosphorylase"/>
    <property type="match status" value="1"/>
</dbReference>
<dbReference type="GO" id="GO:0006487">
    <property type="term" value="P:protein N-linked glycosylation"/>
    <property type="evidence" value="ECO:0007669"/>
    <property type="project" value="TreeGrafter"/>
</dbReference>
<evidence type="ECO:0000256" key="2">
    <source>
        <dbReference type="ARBA" id="ARBA00004922"/>
    </source>
</evidence>
<comment type="catalytic activity">
    <reaction evidence="13">
        <text>an alpha-D-Man-(1-&gt;3)-[alpha-D-Man-(1-&gt;6)]-beta-D-Man-(1-&gt;4)-beta-D-GlcNAc-(1-&gt;4)-alpha-D-GlcNAc-diphospho-di-trans,poly-cis-dolichol + 2 GDP-alpha-D-mannose = an alpha-D-Man-(1-&gt;2)-alpha-D-Man-(1-&gt;2)-alpha-D-Man-(1-&gt;3)-[alpha-D-Man-(1-&gt;6)]-beta-D-Man-(1-&gt;4)-beta-D-GlcNAc-(1-&gt;4)-alpha-D-GlcNAc-diphospho-di-trans,poly-cis-dolichol + 2 GDP + 2 H(+)</text>
        <dbReference type="Rhea" id="RHEA:29523"/>
        <dbReference type="Rhea" id="RHEA-COMP:19515"/>
        <dbReference type="Rhea" id="RHEA-COMP:19516"/>
        <dbReference type="ChEBI" id="CHEBI:15378"/>
        <dbReference type="ChEBI" id="CHEBI:57527"/>
        <dbReference type="ChEBI" id="CHEBI:58189"/>
        <dbReference type="ChEBI" id="CHEBI:132511"/>
        <dbReference type="ChEBI" id="CHEBI:132515"/>
        <dbReference type="EC" id="2.4.1.131"/>
    </reaction>
    <physiologicalReaction direction="left-to-right" evidence="13">
        <dbReference type="Rhea" id="RHEA:29524"/>
    </physiologicalReaction>
</comment>
<name>A0A1E3HD20_9TREE</name>
<evidence type="ECO:0000313" key="15">
    <source>
        <dbReference type="Proteomes" id="UP000094043"/>
    </source>
</evidence>
<keyword evidence="10" id="KW-0472">Membrane</keyword>
<keyword evidence="5" id="KW-0328">Glycosyltransferase</keyword>
<dbReference type="Proteomes" id="UP000094043">
    <property type="component" value="Chromosome 5"/>
</dbReference>
<dbReference type="EC" id="2.4.1.131" evidence="3"/>
<evidence type="ECO:0000313" key="14">
    <source>
        <dbReference type="EMBL" id="WVN89502.1"/>
    </source>
</evidence>
<dbReference type="GeneID" id="91088937"/>
<dbReference type="GO" id="GO:0004377">
    <property type="term" value="F:GDP-Man:Man(3)GlcNAc(2)-PP-Dol alpha-1,2-mannosyltransferase activity"/>
    <property type="evidence" value="ECO:0007669"/>
    <property type="project" value="UniProtKB-EC"/>
</dbReference>
<reference evidence="14" key="3">
    <citation type="submission" date="2024-01" db="EMBL/GenBank/DDBJ databases">
        <authorList>
            <person name="Coelho M.A."/>
            <person name="David-Palma M."/>
            <person name="Shea T."/>
            <person name="Sun S."/>
            <person name="Cuomo C.A."/>
            <person name="Heitman J."/>
        </authorList>
    </citation>
    <scope>NUCLEOTIDE SEQUENCE</scope>
    <source>
        <strain evidence="14">CBS 7841</strain>
    </source>
</reference>
<evidence type="ECO:0000256" key="1">
    <source>
        <dbReference type="ARBA" id="ARBA00004389"/>
    </source>
</evidence>
<organism evidence="14 15">
    <name type="scientific">Cryptococcus depauperatus CBS 7841</name>
    <dbReference type="NCBI Taxonomy" id="1295531"/>
    <lineage>
        <taxon>Eukaryota</taxon>
        <taxon>Fungi</taxon>
        <taxon>Dikarya</taxon>
        <taxon>Basidiomycota</taxon>
        <taxon>Agaricomycotina</taxon>
        <taxon>Tremellomycetes</taxon>
        <taxon>Tremellales</taxon>
        <taxon>Cryptococcaceae</taxon>
        <taxon>Cryptococcus</taxon>
    </lineage>
</organism>
<keyword evidence="15" id="KW-1185">Reference proteome</keyword>
<evidence type="ECO:0000256" key="13">
    <source>
        <dbReference type="ARBA" id="ARBA00045065"/>
    </source>
</evidence>
<dbReference type="EMBL" id="CP143788">
    <property type="protein sequence ID" value="WVN89502.1"/>
    <property type="molecule type" value="Genomic_DNA"/>
</dbReference>
<evidence type="ECO:0000256" key="4">
    <source>
        <dbReference type="ARBA" id="ARBA00022018"/>
    </source>
</evidence>
<dbReference type="AlphaFoldDB" id="A0A1E3HD20"/>
<dbReference type="PANTHER" id="PTHR45919">
    <property type="entry name" value="GDP-MAN:MAN(3)GLCNAC(2)-PP-DOL ALPHA-1,2-MANNOSYLTRANSFERASE"/>
    <property type="match status" value="1"/>
</dbReference>
<dbReference type="PANTHER" id="PTHR45919:SF1">
    <property type="entry name" value="GDP-MAN:MAN(3)GLCNAC(2)-PP-DOL ALPHA-1,2-MANNOSYLTRANSFERASE"/>
    <property type="match status" value="1"/>
</dbReference>
<dbReference type="VEuPathDB" id="FungiDB:L203_06653"/>
<dbReference type="Gene3D" id="3.40.50.2000">
    <property type="entry name" value="Glycogen Phosphorylase B"/>
    <property type="match status" value="1"/>
</dbReference>
<keyword evidence="9" id="KW-1133">Transmembrane helix</keyword>
<evidence type="ECO:0000256" key="9">
    <source>
        <dbReference type="ARBA" id="ARBA00022989"/>
    </source>
</evidence>
<keyword evidence="6" id="KW-0808">Transferase</keyword>
<dbReference type="GO" id="GO:0005789">
    <property type="term" value="C:endoplasmic reticulum membrane"/>
    <property type="evidence" value="ECO:0007669"/>
    <property type="project" value="UniProtKB-SubCell"/>
</dbReference>
<comment type="subcellular location">
    <subcellularLocation>
        <location evidence="1">Endoplasmic reticulum membrane</location>
        <topology evidence="1">Single-pass membrane protein</topology>
    </subcellularLocation>
</comment>
<reference evidence="14" key="1">
    <citation type="submission" date="2016-06" db="EMBL/GenBank/DDBJ databases">
        <authorList>
            <person name="Cuomo C."/>
            <person name="Litvintseva A."/>
            <person name="Heitman J."/>
            <person name="Chen Y."/>
            <person name="Sun S."/>
            <person name="Springer D."/>
            <person name="Dromer F."/>
            <person name="Young S."/>
            <person name="Zeng Q."/>
            <person name="Chapman S."/>
            <person name="Gujja S."/>
            <person name="Saif S."/>
            <person name="Birren B."/>
        </authorList>
    </citation>
    <scope>NUCLEOTIDE SEQUENCE</scope>
    <source>
        <strain evidence="14">CBS 7841</strain>
    </source>
</reference>
<proteinExistence type="predicted"/>
<keyword evidence="7" id="KW-0812">Transmembrane</keyword>
<evidence type="ECO:0000256" key="7">
    <source>
        <dbReference type="ARBA" id="ARBA00022692"/>
    </source>
</evidence>
<dbReference type="Pfam" id="PF00534">
    <property type="entry name" value="Glycos_transf_1"/>
    <property type="match status" value="1"/>
</dbReference>
<reference evidence="14" key="2">
    <citation type="journal article" date="2022" name="Elife">
        <title>Obligate sexual reproduction of a homothallic fungus closely related to the Cryptococcus pathogenic species complex.</title>
        <authorList>
            <person name="Passer A.R."/>
            <person name="Clancey S.A."/>
            <person name="Shea T."/>
            <person name="David-Palma M."/>
            <person name="Averette A.F."/>
            <person name="Boekhout T."/>
            <person name="Porcel B.M."/>
            <person name="Nowrousian M."/>
            <person name="Cuomo C.A."/>
            <person name="Sun S."/>
            <person name="Heitman J."/>
            <person name="Coelho M.A."/>
        </authorList>
    </citation>
    <scope>NUCLEOTIDE SEQUENCE</scope>
    <source>
        <strain evidence="14">CBS 7841</strain>
    </source>
</reference>
<gene>
    <name evidence="14" type="ORF">L203_104727</name>
</gene>
<comment type="pathway">
    <text evidence="2">Protein modification; protein glycosylation.</text>
</comment>
<dbReference type="InterPro" id="IPR001296">
    <property type="entry name" value="Glyco_trans_1"/>
</dbReference>
<dbReference type="CDD" id="cd03806">
    <property type="entry name" value="GT4_ALG11-like"/>
    <property type="match status" value="1"/>
</dbReference>
<sequence>MSMRSQELFALGILFSYFLFIFLAFALVFRSILADSNVSNLLKGKAFWFLRSSIGALLCTWYYMFQFMRWSYTDYLAYHPGGTFGQWLVKTALFEQAWSIVCDGVGNWWWSSWICTWTVIFTVLVWSESGKRGIKYPYAYMLLGQLVAISVATGLFLSAVYLHPRTRSRPQRAPLVIALPLVIAFVPIHLLPLHVGSEKFMSSLLWLHGALFLPLLSSSTTEEEGSLGWGISVNALYALLGGLMTGIHVPATRQVLSSISSSKSTATYLYETLLSHPAQSSISMDVIWVGLIVISWFVMSGSLLFKVLKGSLILAVATIVTARAAGVNWGLVFSIIPIFLLLAIGALALYINHLRKINILRRKTLLSMYGLPDGELIQGTDSHPPTVSSRKTVVGFWHPYCNAGGGGERVLWAGVRYIQRTEKDTLVLVYSGDHPTASKEEIIAKVKDRFSIILDPNRLHFVPLPSRYLISDGYWRKFSLLGQSFGSIYLAWQGLCGKDGLWGDIFIDSMGYAFIFPVVRFIAGNNIALGSYTHYPTVSTDMVKRVRKRIEGVESGGASKSWLRTQIKLIYYHVFTLFYSVSLLYIQHIMTNSSWTQAHVQSLLTLARSSLLASILLKDDLSISKREERHESSTRDRTKCEVVYPPCDTAEFVKLGNLDKRKREVVSLAQFRPEKDHAKQIHALAELFDEHTEYRKGPRAVKLVLMGGVRDAADQARLEGLKDLAKKLDVEHNVEFVVSAPFSEVVKRLGEASVGLNTMMDEHFGINVVEFMAAGLIPIVHASAGPLLDIVVPYKGQKTGFHATTSSSFAAALHSAFNLNPDESLKMRKAARQLAAEKFSEQEFENGWARGWERLKGLNRRPIT</sequence>
<dbReference type="RefSeq" id="XP_066070202.1">
    <property type="nucleotide sequence ID" value="XM_066214105.1"/>
</dbReference>
<protein>
    <recommendedName>
        <fullName evidence="4">GDP-Man:Man(3)GlcNAc(2)-PP-Dol alpha-1,2-mannosyltransferase</fullName>
        <ecNumber evidence="3">2.4.1.131</ecNumber>
    </recommendedName>
    <alternativeName>
        <fullName evidence="11">Asparagine-linked glycosylation protein 11</fullName>
    </alternativeName>
    <alternativeName>
        <fullName evidence="12">Glycolipid 2-alpha-mannosyltransferase</fullName>
    </alternativeName>
</protein>
<evidence type="ECO:0000256" key="10">
    <source>
        <dbReference type="ARBA" id="ARBA00023136"/>
    </source>
</evidence>
<dbReference type="InterPro" id="IPR031814">
    <property type="entry name" value="ALG11_N"/>
</dbReference>
<keyword evidence="8" id="KW-0256">Endoplasmic reticulum</keyword>
<dbReference type="Pfam" id="PF15924">
    <property type="entry name" value="ALG11_N"/>
    <property type="match status" value="1"/>
</dbReference>
<dbReference type="InterPro" id="IPR038013">
    <property type="entry name" value="ALG11"/>
</dbReference>
<dbReference type="KEGG" id="cdep:91088937"/>
<evidence type="ECO:0000256" key="6">
    <source>
        <dbReference type="ARBA" id="ARBA00022679"/>
    </source>
</evidence>
<evidence type="ECO:0000256" key="3">
    <source>
        <dbReference type="ARBA" id="ARBA00012645"/>
    </source>
</evidence>
<evidence type="ECO:0000256" key="12">
    <source>
        <dbReference type="ARBA" id="ARBA00032515"/>
    </source>
</evidence>
<evidence type="ECO:0000256" key="5">
    <source>
        <dbReference type="ARBA" id="ARBA00022676"/>
    </source>
</evidence>
<accession>A0A1E3HD20</accession>
<evidence type="ECO:0000256" key="8">
    <source>
        <dbReference type="ARBA" id="ARBA00022824"/>
    </source>
</evidence>